<accession>A0A6A5A325</accession>
<name>A0A6A5A325_9STRA</name>
<gene>
    <name evidence="1" type="ORF">As57867_002089</name>
</gene>
<reference evidence="1" key="1">
    <citation type="submission" date="2019-06" db="EMBL/GenBank/DDBJ databases">
        <title>Genomics analysis of Aphanomyces spp. identifies a new class of oomycete effector associated with host adaptation.</title>
        <authorList>
            <person name="Gaulin E."/>
        </authorList>
    </citation>
    <scope>NUCLEOTIDE SEQUENCE</scope>
    <source>
        <strain evidence="1">CBS 578.67</strain>
    </source>
</reference>
<comment type="caution">
    <text evidence="1">The sequence shown here is derived from an EMBL/GenBank/DDBJ whole genome shotgun (WGS) entry which is preliminary data.</text>
</comment>
<evidence type="ECO:0000313" key="1">
    <source>
        <dbReference type="EMBL" id="KAF0717777.1"/>
    </source>
</evidence>
<organism evidence="1">
    <name type="scientific">Aphanomyces stellatus</name>
    <dbReference type="NCBI Taxonomy" id="120398"/>
    <lineage>
        <taxon>Eukaryota</taxon>
        <taxon>Sar</taxon>
        <taxon>Stramenopiles</taxon>
        <taxon>Oomycota</taxon>
        <taxon>Saprolegniomycetes</taxon>
        <taxon>Saprolegniales</taxon>
        <taxon>Verrucalvaceae</taxon>
        <taxon>Aphanomyces</taxon>
    </lineage>
</organism>
<dbReference type="EMBL" id="VJMH01000215">
    <property type="protein sequence ID" value="KAF0717777.1"/>
    <property type="molecule type" value="Genomic_DNA"/>
</dbReference>
<protein>
    <submittedName>
        <fullName evidence="1">Uncharacterized protein</fullName>
    </submittedName>
</protein>
<dbReference type="AlphaFoldDB" id="A0A6A5A325"/>
<proteinExistence type="predicted"/>
<feature type="non-terminal residue" evidence="1">
    <location>
        <position position="438"/>
    </location>
</feature>
<sequence length="438" mass="47858">MTWLSRLFAPPPRMKTQEYMDEAARHRRKSTLRLGVTAAGFIYIMGSVSSSSGYLTLVQPHLANDLWWPDLNATGTQTFLADIVHTRMNLHPANDSTLAFPLATAVHTLTKDYSGKDTLVTLPAASPRQALLGNLALTEAIASIRLVSLATAFAYPVAYCWVDLARTFEMAHTAARQTRCAATDMDNAAVYLEAILRSYNATSIRTWDAFGVLDQTVLTQVVLVDSTRGSAWTNELLSPHRQLAPMADEVAYWTRHGATRFTFQLQNSYAQVLDDAIVVEDALGIQTMFTINSVAASSRGVVPGTTFWASYSLVSVMTQATPFNCSLVRGSPNDASALGLSWDTDIFFAGTQGFPGLDLLRANVGPLGSMDIRMIAVPPALATYFLSFRQVLYDYIQQDSNMQQTHAGLLEPVVDPAPAAWSNSTYLFFGGSPLCPMQ</sequence>